<dbReference type="InterPro" id="IPR004398">
    <property type="entry name" value="RNA_MeTrfase_RsmD"/>
</dbReference>
<dbReference type="InterPro" id="IPR029063">
    <property type="entry name" value="SAM-dependent_MTases_sf"/>
</dbReference>
<dbReference type="SUPFAM" id="SSF53335">
    <property type="entry name" value="S-adenosyl-L-methionine-dependent methyltransferases"/>
    <property type="match status" value="1"/>
</dbReference>
<keyword evidence="2 3" id="KW-0808">Transferase</keyword>
<dbReference type="GO" id="GO:0052913">
    <property type="term" value="F:16S rRNA (guanine(966)-N(2))-methyltransferase activity"/>
    <property type="evidence" value="ECO:0007669"/>
    <property type="project" value="UniProtKB-EC"/>
</dbReference>
<organism evidence="3 4">
    <name type="scientific">Planococcus glaciei</name>
    <dbReference type="NCBI Taxonomy" id="459472"/>
    <lineage>
        <taxon>Bacteria</taxon>
        <taxon>Bacillati</taxon>
        <taxon>Bacillota</taxon>
        <taxon>Bacilli</taxon>
        <taxon>Bacillales</taxon>
        <taxon>Caryophanaceae</taxon>
        <taxon>Planococcus</taxon>
    </lineage>
</organism>
<dbReference type="Pfam" id="PF03602">
    <property type="entry name" value="Cons_hypoth95"/>
    <property type="match status" value="1"/>
</dbReference>
<evidence type="ECO:0000313" key="4">
    <source>
        <dbReference type="Proteomes" id="UP000509222"/>
    </source>
</evidence>
<gene>
    <name evidence="3" type="primary">rsmD</name>
    <name evidence="3" type="ORF">HF394_00655</name>
</gene>
<dbReference type="EMBL" id="CP051177">
    <property type="protein sequence ID" value="QKX49195.1"/>
    <property type="molecule type" value="Genomic_DNA"/>
</dbReference>
<dbReference type="STRING" id="459472.SAMN04487975_10735"/>
<dbReference type="PANTHER" id="PTHR43542:SF1">
    <property type="entry name" value="METHYLTRANSFERASE"/>
    <property type="match status" value="1"/>
</dbReference>
<proteinExistence type="predicted"/>
<dbReference type="CDD" id="cd02440">
    <property type="entry name" value="AdoMet_MTases"/>
    <property type="match status" value="1"/>
</dbReference>
<dbReference type="Proteomes" id="UP000509222">
    <property type="component" value="Chromosome"/>
</dbReference>
<reference evidence="4" key="2">
    <citation type="submission" date="2020-06" db="EMBL/GenBank/DDBJ databases">
        <title>Isolation of Planomicrobium glaciei.</title>
        <authorList>
            <person name="Malisova L."/>
            <person name="Safrankova R."/>
            <person name="Jakubu V."/>
            <person name="Spanelova P."/>
        </authorList>
    </citation>
    <scope>NUCLEOTIDE SEQUENCE [LARGE SCALE GENOMIC DNA]</scope>
    <source>
        <strain evidence="4">NRL-ATB46093</strain>
    </source>
</reference>
<dbReference type="NCBIfam" id="TIGR00095">
    <property type="entry name" value="16S rRNA (guanine(966)-N(2))-methyltransferase RsmD"/>
    <property type="match status" value="1"/>
</dbReference>
<sequence length="191" mass="21329">MRVVAGSVKGIPLKAVPGTSTRPTTDKVKESIFNMIGPFFDGGNALDLFAGSGGLGIEALSRGIDKVIFTDKDRKAIDTIRANLEKTRLTDQAEVYKTDADRALKAIKKNNIQARLMFLDPPYHMEQAYGLMDKAAEMGILTEDSIVVCEHAKEVELQDRTVFFERFKKELYGATIISIYRFQGEEGERFE</sequence>
<dbReference type="AlphaFoldDB" id="A0A1G8EKX8"/>
<keyword evidence="4" id="KW-1185">Reference proteome</keyword>
<dbReference type="Gene3D" id="3.40.50.150">
    <property type="entry name" value="Vaccinia Virus protein VP39"/>
    <property type="match status" value="1"/>
</dbReference>
<dbReference type="PANTHER" id="PTHR43542">
    <property type="entry name" value="METHYLTRANSFERASE"/>
    <property type="match status" value="1"/>
</dbReference>
<dbReference type="eggNOG" id="COG0742">
    <property type="taxonomic scope" value="Bacteria"/>
</dbReference>
<accession>A0A1G8EKX8</accession>
<name>A0A1G8EKX8_9BACL</name>
<reference evidence="3 4" key="1">
    <citation type="submission" date="2020-04" db="EMBL/GenBank/DDBJ databases">
        <authorList>
            <person name="Pajer P."/>
            <person name="Broz P."/>
        </authorList>
    </citation>
    <scope>NUCLEOTIDE SEQUENCE [LARGE SCALE GENOMIC DNA]</scope>
    <source>
        <strain evidence="4">NRL-ATB46093</strain>
    </source>
</reference>
<evidence type="ECO:0000313" key="3">
    <source>
        <dbReference type="EMBL" id="QKX49195.1"/>
    </source>
</evidence>
<dbReference type="EC" id="2.1.1.171" evidence="3"/>
<keyword evidence="1 3" id="KW-0489">Methyltransferase</keyword>
<protein>
    <submittedName>
        <fullName evidence="3">16S rRNA (Guanine(966)-N(2))-methyltransferase RsmD</fullName>
        <ecNumber evidence="3">2.1.1.171</ecNumber>
    </submittedName>
</protein>
<dbReference type="OrthoDB" id="9803017at2"/>
<dbReference type="PIRSF" id="PIRSF004553">
    <property type="entry name" value="CHP00095"/>
    <property type="match status" value="1"/>
</dbReference>
<dbReference type="RefSeq" id="WP_036806950.1">
    <property type="nucleotide sequence ID" value="NZ_CP051177.1"/>
</dbReference>
<evidence type="ECO:0000256" key="1">
    <source>
        <dbReference type="ARBA" id="ARBA00022603"/>
    </source>
</evidence>
<evidence type="ECO:0000256" key="2">
    <source>
        <dbReference type="ARBA" id="ARBA00022679"/>
    </source>
</evidence>